<protein>
    <recommendedName>
        <fullName evidence="2">carbonic anhydrase</fullName>
        <ecNumber evidence="2">4.2.1.1</ecNumber>
    </recommendedName>
</protein>
<evidence type="ECO:0000256" key="5">
    <source>
        <dbReference type="ARBA" id="ARBA00023239"/>
    </source>
</evidence>
<organism evidence="10">
    <name type="scientific">Dechloromonas aromatica (strain RCB)</name>
    <dbReference type="NCBI Taxonomy" id="159087"/>
    <lineage>
        <taxon>Bacteria</taxon>
        <taxon>Pseudomonadati</taxon>
        <taxon>Pseudomonadota</taxon>
        <taxon>Betaproteobacteria</taxon>
        <taxon>Rhodocyclales</taxon>
        <taxon>Azonexaceae</taxon>
        <taxon>Dechloromonas</taxon>
    </lineage>
</organism>
<dbReference type="Pfam" id="PF00194">
    <property type="entry name" value="Carb_anhydrase"/>
    <property type="match status" value="1"/>
</dbReference>
<evidence type="ECO:0000256" key="3">
    <source>
        <dbReference type="ARBA" id="ARBA00022723"/>
    </source>
</evidence>
<dbReference type="STRING" id="159087.Daro_3922"/>
<dbReference type="PANTHER" id="PTHR18952:SF265">
    <property type="entry name" value="CARBONIC ANHYDRASE"/>
    <property type="match status" value="1"/>
</dbReference>
<keyword evidence="8" id="KW-0732">Signal</keyword>
<name>Q478T1_DECAR</name>
<feature type="domain" description="Alpha-carbonic anhydrase" evidence="9">
    <location>
        <begin position="259"/>
        <end position="481"/>
    </location>
</feature>
<feature type="signal peptide" evidence="8">
    <location>
        <begin position="1"/>
        <end position="19"/>
    </location>
</feature>
<dbReference type="Gene3D" id="3.10.200.10">
    <property type="entry name" value="Alpha carbonic anhydrase"/>
    <property type="match status" value="1"/>
</dbReference>
<evidence type="ECO:0000256" key="4">
    <source>
        <dbReference type="ARBA" id="ARBA00022833"/>
    </source>
</evidence>
<evidence type="ECO:0000256" key="1">
    <source>
        <dbReference type="ARBA" id="ARBA00010718"/>
    </source>
</evidence>
<evidence type="ECO:0000313" key="10">
    <source>
        <dbReference type="EMBL" id="AAZ48650.1"/>
    </source>
</evidence>
<feature type="compositionally biased region" description="Low complexity" evidence="7">
    <location>
        <begin position="191"/>
        <end position="206"/>
    </location>
</feature>
<dbReference type="HOGENOM" id="CLU_030804_0_0_4"/>
<dbReference type="InterPro" id="IPR041891">
    <property type="entry name" value="Alpha_CA_prokaryot-like"/>
</dbReference>
<dbReference type="OrthoDB" id="5327615at2"/>
<feature type="compositionally biased region" description="Basic and acidic residues" evidence="7">
    <location>
        <begin position="166"/>
        <end position="180"/>
    </location>
</feature>
<keyword evidence="5" id="KW-0456">Lyase</keyword>
<dbReference type="SMART" id="SM01057">
    <property type="entry name" value="Carb_anhydrase"/>
    <property type="match status" value="1"/>
</dbReference>
<dbReference type="SUPFAM" id="SSF51069">
    <property type="entry name" value="Carbonic anhydrase"/>
    <property type="match status" value="1"/>
</dbReference>
<feature type="region of interest" description="Disordered" evidence="7">
    <location>
        <begin position="166"/>
        <end position="206"/>
    </location>
</feature>
<dbReference type="eggNOG" id="COG3338">
    <property type="taxonomic scope" value="Bacteria"/>
</dbReference>
<evidence type="ECO:0000256" key="2">
    <source>
        <dbReference type="ARBA" id="ARBA00012925"/>
    </source>
</evidence>
<sequence length="481" mass="52682">MRHLIIASLLAALPWAASAAPTWQTISSEPGKRIEIDRTSLKREGSTVQAQGRIVLEKELTDAKSGAGYRVIEAITRYDCNTRNANTIKRIFKKNENEVIREEEIKGSDLPVRTGTLDDKVLREVCRPPKESPAELAKKANEAAGELKAANDALLKKEMAKAEKPATIKASDVPDKEAEHGAIPSIRPNLKAATESAKETAPAPTPAAAPAKAVAPAKAATVVVHTTPAPAPKARKPARSEGYMLELTHSEPAAQHAQIHWAYDGAGAPENWPNLDPKNKVCAIGERQSPIDIKDGIKVDLEPIKFKYQPSTFRIVDNGHTVQVEVGDGSISLTGKTYELVQFHFHRPSEEKVNGQRFDMVVHLVHKSDDGQLAVVAVLLERGTENPFIQTLWNNMPLEKNMAVAPPTTTIDLNTLLPATRNYYTYMGSLTTPPCSEGVLWLVMKQPVQVSQDQINIFSRLYKNNARPIQPSGGRLIKEGR</sequence>
<dbReference type="InterPro" id="IPR036398">
    <property type="entry name" value="CA_dom_sf"/>
</dbReference>
<feature type="chain" id="PRO_5004233191" description="carbonic anhydrase" evidence="8">
    <location>
        <begin position="20"/>
        <end position="481"/>
    </location>
</feature>
<dbReference type="Pfam" id="PF16747">
    <property type="entry name" value="Adhesin_E"/>
    <property type="match status" value="1"/>
</dbReference>
<comment type="similarity">
    <text evidence="1">Belongs to the alpha-carbonic anhydrase family.</text>
</comment>
<dbReference type="GO" id="GO:0004089">
    <property type="term" value="F:carbonate dehydratase activity"/>
    <property type="evidence" value="ECO:0007669"/>
    <property type="project" value="UniProtKB-EC"/>
</dbReference>
<proteinExistence type="inferred from homology"/>
<dbReference type="InterPro" id="IPR031939">
    <property type="entry name" value="Adhesin_E-like"/>
</dbReference>
<evidence type="ECO:0000256" key="7">
    <source>
        <dbReference type="SAM" id="MobiDB-lite"/>
    </source>
</evidence>
<accession>Q478T1</accession>
<dbReference type="InterPro" id="IPR001148">
    <property type="entry name" value="CA_dom"/>
</dbReference>
<reference evidence="10" key="1">
    <citation type="submission" date="2005-08" db="EMBL/GenBank/DDBJ databases">
        <title>Complete sequence of Dechloromonas aromatica RCB.</title>
        <authorList>
            <person name="Salinero K.K."/>
            <person name="Copeland A."/>
            <person name="Lucas S."/>
            <person name="Lapidus A."/>
            <person name="Barry K."/>
            <person name="Detter J.C."/>
            <person name="Glavina T."/>
            <person name="Hammon N."/>
            <person name="Israni S."/>
            <person name="Pitluck S."/>
            <person name="Di Bartolo G."/>
            <person name="Trong S."/>
            <person name="Schmutz J."/>
            <person name="Larimer F."/>
            <person name="Land M."/>
            <person name="Ivanova N."/>
            <person name="Richardson P."/>
        </authorList>
    </citation>
    <scope>NUCLEOTIDE SEQUENCE</scope>
    <source>
        <strain evidence="10">RCB</strain>
    </source>
</reference>
<dbReference type="AlphaFoldDB" id="Q478T1"/>
<evidence type="ECO:0000256" key="8">
    <source>
        <dbReference type="SAM" id="SignalP"/>
    </source>
</evidence>
<dbReference type="KEGG" id="dar:Daro_3922"/>
<dbReference type="PANTHER" id="PTHR18952">
    <property type="entry name" value="CARBONIC ANHYDRASE"/>
    <property type="match status" value="1"/>
</dbReference>
<dbReference type="EMBL" id="CP000089">
    <property type="protein sequence ID" value="AAZ48650.1"/>
    <property type="molecule type" value="Genomic_DNA"/>
</dbReference>
<gene>
    <name evidence="10" type="ordered locus">Daro_3922</name>
</gene>
<dbReference type="GO" id="GO:0008270">
    <property type="term" value="F:zinc ion binding"/>
    <property type="evidence" value="ECO:0007669"/>
    <property type="project" value="InterPro"/>
</dbReference>
<evidence type="ECO:0000256" key="6">
    <source>
        <dbReference type="ARBA" id="ARBA00048348"/>
    </source>
</evidence>
<dbReference type="CDD" id="cd03124">
    <property type="entry name" value="alpha_CA_prokaryotic_like"/>
    <property type="match status" value="1"/>
</dbReference>
<dbReference type="PROSITE" id="PS51144">
    <property type="entry name" value="ALPHA_CA_2"/>
    <property type="match status" value="1"/>
</dbReference>
<comment type="catalytic activity">
    <reaction evidence="6">
        <text>hydrogencarbonate + H(+) = CO2 + H2O</text>
        <dbReference type="Rhea" id="RHEA:10748"/>
        <dbReference type="ChEBI" id="CHEBI:15377"/>
        <dbReference type="ChEBI" id="CHEBI:15378"/>
        <dbReference type="ChEBI" id="CHEBI:16526"/>
        <dbReference type="ChEBI" id="CHEBI:17544"/>
        <dbReference type="EC" id="4.2.1.1"/>
    </reaction>
</comment>
<dbReference type="EC" id="4.2.1.1" evidence="2"/>
<dbReference type="InterPro" id="IPR023561">
    <property type="entry name" value="Carbonic_anhydrase_a-class"/>
</dbReference>
<evidence type="ECO:0000259" key="9">
    <source>
        <dbReference type="PROSITE" id="PS51144"/>
    </source>
</evidence>
<keyword evidence="4" id="KW-0862">Zinc</keyword>
<keyword evidence="3" id="KW-0479">Metal-binding</keyword>